<dbReference type="EMBL" id="CAFBOZ010000038">
    <property type="protein sequence ID" value="CAB4996633.1"/>
    <property type="molecule type" value="Genomic_DNA"/>
</dbReference>
<dbReference type="AlphaFoldDB" id="A0A6J7P0P3"/>
<evidence type="ECO:0000256" key="1">
    <source>
        <dbReference type="SAM" id="MobiDB-lite"/>
    </source>
</evidence>
<reference evidence="3" key="1">
    <citation type="submission" date="2020-05" db="EMBL/GenBank/DDBJ databases">
        <authorList>
            <person name="Chiriac C."/>
            <person name="Salcher M."/>
            <person name="Ghai R."/>
            <person name="Kavagutti S V."/>
        </authorList>
    </citation>
    <scope>NUCLEOTIDE SEQUENCE</scope>
</reference>
<feature type="region of interest" description="Disordered" evidence="1">
    <location>
        <begin position="347"/>
        <end position="376"/>
    </location>
</feature>
<accession>A0A6J7P0P3</accession>
<name>A0A6J7P0P3_9ZZZZ</name>
<proteinExistence type="predicted"/>
<feature type="region of interest" description="Disordered" evidence="1">
    <location>
        <begin position="129"/>
        <end position="161"/>
    </location>
</feature>
<organism evidence="3">
    <name type="scientific">freshwater metagenome</name>
    <dbReference type="NCBI Taxonomy" id="449393"/>
    <lineage>
        <taxon>unclassified sequences</taxon>
        <taxon>metagenomes</taxon>
        <taxon>ecological metagenomes</taxon>
    </lineage>
</organism>
<evidence type="ECO:0000313" key="2">
    <source>
        <dbReference type="EMBL" id="CAB4929672.1"/>
    </source>
</evidence>
<protein>
    <submittedName>
        <fullName evidence="3">Unannotated protein</fullName>
    </submittedName>
</protein>
<dbReference type="EMBL" id="CAFBNF010000008">
    <property type="protein sequence ID" value="CAB4929672.1"/>
    <property type="molecule type" value="Genomic_DNA"/>
</dbReference>
<feature type="compositionally biased region" description="Gly residues" evidence="1">
    <location>
        <begin position="358"/>
        <end position="376"/>
    </location>
</feature>
<sequence length="376" mass="38090">MSEHDFRGSPPGWYPDPWFTGQRRYFTGEAWTSDVFADGAAGNAGAAPVSPRGNHGPPPATPASPAPPAPQWGIDQPASAVSVAPMPPPEVRASAAAARGGAMPRVIAASIAVVVLALAALWLTHRDGTTSSATASDAPSAAASPAPSGSPSAPADSSSASLENLVVRPQDVTDAYAVAPIPGGTEVEGEVTLDLCDSFYPSEALRVERLQVVAVDSAGDTQLSTEAVRYESDAATAQAFDEIRASAKDCPSAPVPDPTTGGTVSTTLTSDVDSSWASTPGVDRLAYLVTRTDDTGNETSTLVVYLRRGPLFIGVYFPKSSGEQMSVEGATTIADIVTIFEKRLVSPPTDAPWTPGLESGGSGGGGGGGGSGGIPA</sequence>
<evidence type="ECO:0000313" key="3">
    <source>
        <dbReference type="EMBL" id="CAB4996633.1"/>
    </source>
</evidence>
<feature type="region of interest" description="Disordered" evidence="1">
    <location>
        <begin position="39"/>
        <end position="86"/>
    </location>
</feature>
<gene>
    <name evidence="2" type="ORF">UFOPK3773_00164</name>
    <name evidence="3" type="ORF">UFOPK3992_00395</name>
</gene>
<feature type="compositionally biased region" description="Pro residues" evidence="1">
    <location>
        <begin position="56"/>
        <end position="70"/>
    </location>
</feature>